<dbReference type="InterPro" id="IPR012337">
    <property type="entry name" value="RNaseH-like_sf"/>
</dbReference>
<comment type="caution">
    <text evidence="1">The sequence shown here is derived from an EMBL/GenBank/DDBJ whole genome shotgun (WGS) entry which is preliminary data.</text>
</comment>
<reference evidence="1 2" key="1">
    <citation type="submission" date="2014-02" db="EMBL/GenBank/DDBJ databases">
        <title>Single nucleus genome sequencing reveals high similarity among nuclei of an endomycorrhizal fungus.</title>
        <authorList>
            <person name="Lin K."/>
            <person name="Geurts R."/>
            <person name="Zhang Z."/>
            <person name="Limpens E."/>
            <person name="Saunders D.G."/>
            <person name="Mu D."/>
            <person name="Pang E."/>
            <person name="Cao H."/>
            <person name="Cha H."/>
            <person name="Lin T."/>
            <person name="Zhou Q."/>
            <person name="Shang Y."/>
            <person name="Li Y."/>
            <person name="Ivanov S."/>
            <person name="Sharma T."/>
            <person name="Velzen R.V."/>
            <person name="Ruijter N.D."/>
            <person name="Aanen D.K."/>
            <person name="Win J."/>
            <person name="Kamoun S."/>
            <person name="Bisseling T."/>
            <person name="Huang S."/>
        </authorList>
    </citation>
    <scope>NUCLEOTIDE SEQUENCE [LARGE SCALE GENOMIC DNA]</scope>
    <source>
        <strain evidence="2">DAOM197198w</strain>
    </source>
</reference>
<evidence type="ECO:0000313" key="1">
    <source>
        <dbReference type="EMBL" id="EXX70876.1"/>
    </source>
</evidence>
<evidence type="ECO:0000313" key="2">
    <source>
        <dbReference type="Proteomes" id="UP000022910"/>
    </source>
</evidence>
<keyword evidence="2" id="KW-1185">Reference proteome</keyword>
<name>A0A015LE81_RHIIW</name>
<dbReference type="HOGENOM" id="CLU_1797509_0_0_1"/>
<dbReference type="SUPFAM" id="SSF53098">
    <property type="entry name" value="Ribonuclease H-like"/>
    <property type="match status" value="1"/>
</dbReference>
<dbReference type="AlphaFoldDB" id="A0A015LE81"/>
<proteinExistence type="predicted"/>
<organism evidence="1 2">
    <name type="scientific">Rhizophagus irregularis (strain DAOM 197198w)</name>
    <name type="common">Glomus intraradices</name>
    <dbReference type="NCBI Taxonomy" id="1432141"/>
    <lineage>
        <taxon>Eukaryota</taxon>
        <taxon>Fungi</taxon>
        <taxon>Fungi incertae sedis</taxon>
        <taxon>Mucoromycota</taxon>
        <taxon>Glomeromycotina</taxon>
        <taxon>Glomeromycetes</taxon>
        <taxon>Glomerales</taxon>
        <taxon>Glomeraceae</taxon>
        <taxon>Rhizophagus</taxon>
    </lineage>
</organism>
<protein>
    <recommendedName>
        <fullName evidence="3">DUF659 domain-containing protein</fullName>
    </recommendedName>
</protein>
<gene>
    <name evidence="1" type="ORF">RirG_083540</name>
</gene>
<dbReference type="Proteomes" id="UP000022910">
    <property type="component" value="Unassembled WGS sequence"/>
</dbReference>
<accession>A0A015LE81</accession>
<evidence type="ECO:0008006" key="3">
    <source>
        <dbReference type="Google" id="ProtNLM"/>
    </source>
</evidence>
<sequence>MLETNNEGINIKAFISDSVEEYTAARKQLRKEYLNKVFLPCMAHQMNLVFGDIFKESVHYKRTSTEAVRIVSYFHKSPYFTGNLRDEQTRIYNKTVALKYISAKFNEHRSNVIRTNGIPNVIPNNTLKKNNNERKLPDDIADII</sequence>
<dbReference type="EMBL" id="JEMT01016336">
    <property type="protein sequence ID" value="EXX70876.1"/>
    <property type="molecule type" value="Genomic_DNA"/>
</dbReference>